<protein>
    <recommendedName>
        <fullName evidence="9">Major Facilitator Superfamily protein</fullName>
    </recommendedName>
</protein>
<feature type="transmembrane region" description="Helical" evidence="6">
    <location>
        <begin position="194"/>
        <end position="213"/>
    </location>
</feature>
<reference evidence="8" key="1">
    <citation type="journal article" date="2019" name="Int. J. Syst. Evol. Microbiol.">
        <title>The Global Catalogue of Microorganisms (GCM) 10K type strain sequencing project: providing services to taxonomists for standard genome sequencing and annotation.</title>
        <authorList>
            <consortium name="The Broad Institute Genomics Platform"/>
            <consortium name="The Broad Institute Genome Sequencing Center for Infectious Disease"/>
            <person name="Wu L."/>
            <person name="Ma J."/>
        </authorList>
    </citation>
    <scope>NUCLEOTIDE SEQUENCE [LARGE SCALE GENOMIC DNA]</scope>
    <source>
        <strain evidence="8">JCM 16904</strain>
    </source>
</reference>
<organism evidence="7 8">
    <name type="scientific">Nonomuraea antimicrobica</name>
    <dbReference type="NCBI Taxonomy" id="561173"/>
    <lineage>
        <taxon>Bacteria</taxon>
        <taxon>Bacillati</taxon>
        <taxon>Actinomycetota</taxon>
        <taxon>Actinomycetes</taxon>
        <taxon>Streptosporangiales</taxon>
        <taxon>Streptosporangiaceae</taxon>
        <taxon>Nonomuraea</taxon>
    </lineage>
</organism>
<dbReference type="InterPro" id="IPR036259">
    <property type="entry name" value="MFS_trans_sf"/>
</dbReference>
<keyword evidence="2" id="KW-1003">Cell membrane</keyword>
<evidence type="ECO:0008006" key="9">
    <source>
        <dbReference type="Google" id="ProtNLM"/>
    </source>
</evidence>
<dbReference type="PANTHER" id="PTHR23513:SF11">
    <property type="entry name" value="STAPHYLOFERRIN A TRANSPORTER"/>
    <property type="match status" value="1"/>
</dbReference>
<accession>A0ABP7BZ05</accession>
<name>A0ABP7BZ05_9ACTN</name>
<evidence type="ECO:0000256" key="5">
    <source>
        <dbReference type="ARBA" id="ARBA00023136"/>
    </source>
</evidence>
<comment type="caution">
    <text evidence="7">The sequence shown here is derived from an EMBL/GenBank/DDBJ whole genome shotgun (WGS) entry which is preliminary data.</text>
</comment>
<evidence type="ECO:0000256" key="2">
    <source>
        <dbReference type="ARBA" id="ARBA00022475"/>
    </source>
</evidence>
<dbReference type="RefSeq" id="WP_344879251.1">
    <property type="nucleotide sequence ID" value="NZ_BAAAZP010000074.1"/>
</dbReference>
<dbReference type="InterPro" id="IPR011701">
    <property type="entry name" value="MFS"/>
</dbReference>
<feature type="transmembrane region" description="Helical" evidence="6">
    <location>
        <begin position="159"/>
        <end position="182"/>
    </location>
</feature>
<dbReference type="Gene3D" id="1.20.1250.20">
    <property type="entry name" value="MFS general substrate transporter like domains"/>
    <property type="match status" value="1"/>
</dbReference>
<keyword evidence="8" id="KW-1185">Reference proteome</keyword>
<evidence type="ECO:0000256" key="1">
    <source>
        <dbReference type="ARBA" id="ARBA00004651"/>
    </source>
</evidence>
<proteinExistence type="predicted"/>
<dbReference type="Proteomes" id="UP001500902">
    <property type="component" value="Unassembled WGS sequence"/>
</dbReference>
<evidence type="ECO:0000256" key="4">
    <source>
        <dbReference type="ARBA" id="ARBA00022989"/>
    </source>
</evidence>
<feature type="transmembrane region" description="Helical" evidence="6">
    <location>
        <begin position="219"/>
        <end position="241"/>
    </location>
</feature>
<keyword evidence="3 6" id="KW-0812">Transmembrane</keyword>
<comment type="subcellular location">
    <subcellularLocation>
        <location evidence="1">Cell membrane</location>
        <topology evidence="1">Multi-pass membrane protein</topology>
    </subcellularLocation>
</comment>
<sequence>MAVPGAPLPVLGVLLAAMTALSGPFKAAQLALLADVLKGEQYVLGLSIRQMTMQSAQIAGFLGGGLLSQGLSPGIGLVIDAATFGVSAVLVRLCLRRRPAPNGGSGGGRAPSVLAGGFGLRAVWRDPRLRSLGALSWLAGFYIVPEGLAAPYADALNETSAVAVGVIMAADPVGCVIGAFVFGRFVPEDARNRAVGALALLTGVPLPLCAFHPGLVGSAVLFVLSGAFSICCQMQVGALFVRILPDHSRAQGMGVLSSVLITVQGLGILVGGLVATWTSPALTIALAGLAGIVAGAYPAWAWAAILRGREPADR</sequence>
<feature type="transmembrane region" description="Helical" evidence="6">
    <location>
        <begin position="75"/>
        <end position="95"/>
    </location>
</feature>
<evidence type="ECO:0000313" key="8">
    <source>
        <dbReference type="Proteomes" id="UP001500902"/>
    </source>
</evidence>
<feature type="transmembrane region" description="Helical" evidence="6">
    <location>
        <begin position="134"/>
        <end position="153"/>
    </location>
</feature>
<feature type="transmembrane region" description="Helical" evidence="6">
    <location>
        <begin position="281"/>
        <end position="306"/>
    </location>
</feature>
<keyword evidence="5 6" id="KW-0472">Membrane</keyword>
<evidence type="ECO:0000256" key="3">
    <source>
        <dbReference type="ARBA" id="ARBA00022692"/>
    </source>
</evidence>
<dbReference type="PANTHER" id="PTHR23513">
    <property type="entry name" value="INTEGRAL MEMBRANE EFFLUX PROTEIN-RELATED"/>
    <property type="match status" value="1"/>
</dbReference>
<evidence type="ECO:0000256" key="6">
    <source>
        <dbReference type="SAM" id="Phobius"/>
    </source>
</evidence>
<dbReference type="Pfam" id="PF07690">
    <property type="entry name" value="MFS_1"/>
    <property type="match status" value="1"/>
</dbReference>
<evidence type="ECO:0000313" key="7">
    <source>
        <dbReference type="EMBL" id="GAA3670505.1"/>
    </source>
</evidence>
<keyword evidence="4 6" id="KW-1133">Transmembrane helix</keyword>
<dbReference type="SUPFAM" id="SSF103473">
    <property type="entry name" value="MFS general substrate transporter"/>
    <property type="match status" value="1"/>
</dbReference>
<dbReference type="EMBL" id="BAAAZP010000074">
    <property type="protein sequence ID" value="GAA3670505.1"/>
    <property type="molecule type" value="Genomic_DNA"/>
</dbReference>
<gene>
    <name evidence="7" type="ORF">GCM10022224_038400</name>
</gene>
<feature type="transmembrane region" description="Helical" evidence="6">
    <location>
        <begin position="253"/>
        <end position="275"/>
    </location>
</feature>